<proteinExistence type="predicted"/>
<accession>A0A8R1UNK3</accession>
<dbReference type="EnsemblMetazoa" id="PPA36795.1">
    <property type="protein sequence ID" value="PPA36795.1"/>
    <property type="gene ID" value="WBGene00275164"/>
</dbReference>
<sequence length="127" mass="15034">MSMTEEKLYEGEYRLTKILGVNKHEFCGKLAHVKALLRITETARGLRRMDLRIDARNYYSLTAMEYSFDKPVTIDKTREEHSLPTSFNTQLLFKPDEHFHSMTLTVRIRGVRDFDEESQETTFKLRL</sequence>
<keyword evidence="2" id="KW-1185">Reference proteome</keyword>
<accession>A0A2A6BQ77</accession>
<gene>
    <name evidence="1" type="primary">WBGene00275164</name>
</gene>
<evidence type="ECO:0000313" key="2">
    <source>
        <dbReference type="Proteomes" id="UP000005239"/>
    </source>
</evidence>
<reference evidence="1" key="2">
    <citation type="submission" date="2022-06" db="UniProtKB">
        <authorList>
            <consortium name="EnsemblMetazoa"/>
        </authorList>
    </citation>
    <scope>IDENTIFICATION</scope>
    <source>
        <strain evidence="1">PS312</strain>
    </source>
</reference>
<name>A0A2A6BQ77_PRIPA</name>
<dbReference type="Proteomes" id="UP000005239">
    <property type="component" value="Unassembled WGS sequence"/>
</dbReference>
<evidence type="ECO:0000313" key="1">
    <source>
        <dbReference type="EnsemblMetazoa" id="PPA36795.1"/>
    </source>
</evidence>
<reference evidence="2" key="1">
    <citation type="journal article" date="2008" name="Nat. Genet.">
        <title>The Pristionchus pacificus genome provides a unique perspective on nematode lifestyle and parasitism.</title>
        <authorList>
            <person name="Dieterich C."/>
            <person name="Clifton S.W."/>
            <person name="Schuster L.N."/>
            <person name="Chinwalla A."/>
            <person name="Delehaunty K."/>
            <person name="Dinkelacker I."/>
            <person name="Fulton L."/>
            <person name="Fulton R."/>
            <person name="Godfrey J."/>
            <person name="Minx P."/>
            <person name="Mitreva M."/>
            <person name="Roeseler W."/>
            <person name="Tian H."/>
            <person name="Witte H."/>
            <person name="Yang S.P."/>
            <person name="Wilson R.K."/>
            <person name="Sommer R.J."/>
        </authorList>
    </citation>
    <scope>NUCLEOTIDE SEQUENCE [LARGE SCALE GENOMIC DNA]</scope>
    <source>
        <strain evidence="2">PS312</strain>
    </source>
</reference>
<dbReference type="AlphaFoldDB" id="A0A2A6BQ77"/>
<organism evidence="1 2">
    <name type="scientific">Pristionchus pacificus</name>
    <name type="common">Parasitic nematode worm</name>
    <dbReference type="NCBI Taxonomy" id="54126"/>
    <lineage>
        <taxon>Eukaryota</taxon>
        <taxon>Metazoa</taxon>
        <taxon>Ecdysozoa</taxon>
        <taxon>Nematoda</taxon>
        <taxon>Chromadorea</taxon>
        <taxon>Rhabditida</taxon>
        <taxon>Rhabditina</taxon>
        <taxon>Diplogasteromorpha</taxon>
        <taxon>Diplogasteroidea</taxon>
        <taxon>Neodiplogasteridae</taxon>
        <taxon>Pristionchus</taxon>
    </lineage>
</organism>
<protein>
    <submittedName>
        <fullName evidence="1">Uncharacterized protein</fullName>
    </submittedName>
</protein>